<evidence type="ECO:0000256" key="1">
    <source>
        <dbReference type="SAM" id="MobiDB-lite"/>
    </source>
</evidence>
<evidence type="ECO:0000313" key="4">
    <source>
        <dbReference type="EMBL" id="SFE24650.1"/>
    </source>
</evidence>
<keyword evidence="5" id="KW-1185">Reference proteome</keyword>
<feature type="compositionally biased region" description="Polar residues" evidence="1">
    <location>
        <begin position="197"/>
        <end position="214"/>
    </location>
</feature>
<organism evidence="4 5">
    <name type="scientific">Actinacidiphila alni</name>
    <dbReference type="NCBI Taxonomy" id="380248"/>
    <lineage>
        <taxon>Bacteria</taxon>
        <taxon>Bacillati</taxon>
        <taxon>Actinomycetota</taxon>
        <taxon>Actinomycetes</taxon>
        <taxon>Kitasatosporales</taxon>
        <taxon>Streptomycetaceae</taxon>
        <taxon>Actinacidiphila</taxon>
    </lineage>
</organism>
<evidence type="ECO:0000313" key="5">
    <source>
        <dbReference type="Proteomes" id="UP000199323"/>
    </source>
</evidence>
<feature type="transmembrane region" description="Helical" evidence="2">
    <location>
        <begin position="411"/>
        <end position="433"/>
    </location>
</feature>
<feature type="compositionally biased region" description="Low complexity" evidence="1">
    <location>
        <begin position="22"/>
        <end position="42"/>
    </location>
</feature>
<dbReference type="RefSeq" id="WP_093711954.1">
    <property type="nucleotide sequence ID" value="NZ_FONG01000002.1"/>
</dbReference>
<evidence type="ECO:0008006" key="6">
    <source>
        <dbReference type="Google" id="ProtNLM"/>
    </source>
</evidence>
<dbReference type="AlphaFoldDB" id="A0A1I1Z2U1"/>
<reference evidence="4 5" key="1">
    <citation type="submission" date="2016-10" db="EMBL/GenBank/DDBJ databases">
        <authorList>
            <person name="de Groot N.N."/>
        </authorList>
    </citation>
    <scope>NUCLEOTIDE SEQUENCE [LARGE SCALE GENOMIC DNA]</scope>
    <source>
        <strain evidence="4 5">CGMCC 4.3510</strain>
    </source>
</reference>
<feature type="compositionally biased region" description="Low complexity" evidence="1">
    <location>
        <begin position="50"/>
        <end position="65"/>
    </location>
</feature>
<keyword evidence="2" id="KW-1133">Transmembrane helix</keyword>
<dbReference type="Proteomes" id="UP000199323">
    <property type="component" value="Unassembled WGS sequence"/>
</dbReference>
<feature type="region of interest" description="Disordered" evidence="1">
    <location>
        <begin position="196"/>
        <end position="224"/>
    </location>
</feature>
<feature type="chain" id="PRO_5039712388" description="Peptidase" evidence="3">
    <location>
        <begin position="24"/>
        <end position="472"/>
    </location>
</feature>
<feature type="region of interest" description="Disordered" evidence="1">
    <location>
        <begin position="443"/>
        <end position="472"/>
    </location>
</feature>
<feature type="compositionally biased region" description="Low complexity" evidence="1">
    <location>
        <begin position="444"/>
        <end position="466"/>
    </location>
</feature>
<dbReference type="EMBL" id="FONG01000002">
    <property type="protein sequence ID" value="SFE24650.1"/>
    <property type="molecule type" value="Genomic_DNA"/>
</dbReference>
<dbReference type="OrthoDB" id="4333421at2"/>
<evidence type="ECO:0000256" key="2">
    <source>
        <dbReference type="SAM" id="Phobius"/>
    </source>
</evidence>
<keyword evidence="3" id="KW-0732">Signal</keyword>
<keyword evidence="2" id="KW-0472">Membrane</keyword>
<feature type="region of interest" description="Disordered" evidence="1">
    <location>
        <begin position="22"/>
        <end position="77"/>
    </location>
</feature>
<name>A0A1I1Z2U1_9ACTN</name>
<sequence>MKRQLTFTAAAAVLALAALQGHAAADSTPSPSGSGPAGSAPAEAPPATWPPSGTAIAGASTTADAPPMEPATTYKDTIKPDETRIYGVTLDAKSSAYVSAYALPPAGSRVTYGDGIELKLQSADGSDCDSRDETFDTDGAARPIGSAVARLMGVDSDCQEANQYTLSVHRKSAATSDPGAWPLELRFVLEPALKPGTTAQPAPNFGSASPTPLTAGTPRQAHGGTSFTTAAAVRTGIWKDRVLPGETRFYKVPVDWGQQATVFSDFSSAPVNGDQSTYVSGGVRLTSYSPVRELIDSSDNAYSGSPTSLNERLAPVSYANRAASDSDVVRVRYAGWYYFAVSVHPDVAHAVTGAVPVTLRVDVKGTAQAAPAYDGDPGTAGIGIDAHDVSAADGSPTDGAGSSSGTSGMRFLAFAALGAGTVLLLTLAVWYAAARRRAGRPVDAVPQQVGAQQSGSQQAGSQQSGYGPPPAW</sequence>
<evidence type="ECO:0000256" key="3">
    <source>
        <dbReference type="SAM" id="SignalP"/>
    </source>
</evidence>
<proteinExistence type="predicted"/>
<gene>
    <name evidence="4" type="ORF">SAMN05216251_102252</name>
</gene>
<keyword evidence="2" id="KW-0812">Transmembrane</keyword>
<dbReference type="STRING" id="380248.SAMN05216251_102252"/>
<feature type="signal peptide" evidence="3">
    <location>
        <begin position="1"/>
        <end position="23"/>
    </location>
</feature>
<accession>A0A1I1Z2U1</accession>
<protein>
    <recommendedName>
        <fullName evidence="6">Peptidase</fullName>
    </recommendedName>
</protein>